<dbReference type="InterPro" id="IPR042088">
    <property type="entry name" value="OligoPept_F_C"/>
</dbReference>
<feature type="domain" description="Peptidase M3A/M3B catalytic" evidence="7">
    <location>
        <begin position="198"/>
        <end position="574"/>
    </location>
</feature>
<dbReference type="EMBL" id="FWWT01000021">
    <property type="protein sequence ID" value="SMB92748.1"/>
    <property type="molecule type" value="Genomic_DNA"/>
</dbReference>
<dbReference type="EC" id="3.4.24.-" evidence="6"/>
<keyword evidence="2 6" id="KW-0479">Metal-binding</keyword>
<dbReference type="Proteomes" id="UP000192731">
    <property type="component" value="Unassembled WGS sequence"/>
</dbReference>
<evidence type="ECO:0000259" key="8">
    <source>
        <dbReference type="Pfam" id="PF08439"/>
    </source>
</evidence>
<dbReference type="PANTHER" id="PTHR11804">
    <property type="entry name" value="PROTEASE M3 THIMET OLIGOPEPTIDASE-RELATED"/>
    <property type="match status" value="1"/>
</dbReference>
<dbReference type="OrthoDB" id="9766487at2"/>
<proteinExistence type="inferred from homology"/>
<evidence type="ECO:0000259" key="7">
    <source>
        <dbReference type="Pfam" id="PF01432"/>
    </source>
</evidence>
<comment type="cofactor">
    <cofactor evidence="6">
        <name>Zn(2+)</name>
        <dbReference type="ChEBI" id="CHEBI:29105"/>
    </cofactor>
    <text evidence="6">Binds 1 zinc ion.</text>
</comment>
<dbReference type="GO" id="GO:0004222">
    <property type="term" value="F:metalloendopeptidase activity"/>
    <property type="evidence" value="ECO:0007669"/>
    <property type="project" value="UniProtKB-UniRule"/>
</dbReference>
<evidence type="ECO:0000256" key="1">
    <source>
        <dbReference type="ARBA" id="ARBA00022670"/>
    </source>
</evidence>
<keyword evidence="5 6" id="KW-0482">Metalloprotease</keyword>
<dbReference type="Gene3D" id="1.10.1370.20">
    <property type="entry name" value="Oligoendopeptidase f, C-terminal domain"/>
    <property type="match status" value="1"/>
</dbReference>
<comment type="similarity">
    <text evidence="6">Belongs to the peptidase M3B family.</text>
</comment>
<keyword evidence="4 6" id="KW-0862">Zinc</keyword>
<dbReference type="NCBIfam" id="TIGR00181">
    <property type="entry name" value="pepF"/>
    <property type="match status" value="1"/>
</dbReference>
<dbReference type="STRING" id="656914.SAMN00017405_2094"/>
<dbReference type="Gene3D" id="1.20.140.70">
    <property type="entry name" value="Oligopeptidase f, N-terminal domain"/>
    <property type="match status" value="1"/>
</dbReference>
<dbReference type="Pfam" id="PF01432">
    <property type="entry name" value="Peptidase_M3"/>
    <property type="match status" value="1"/>
</dbReference>
<organism evidence="9 10">
    <name type="scientific">Desulfonispora thiosulfatigenes DSM 11270</name>
    <dbReference type="NCBI Taxonomy" id="656914"/>
    <lineage>
        <taxon>Bacteria</taxon>
        <taxon>Bacillati</taxon>
        <taxon>Bacillota</taxon>
        <taxon>Clostridia</taxon>
        <taxon>Eubacteriales</taxon>
        <taxon>Peptococcaceae</taxon>
        <taxon>Desulfonispora</taxon>
    </lineage>
</organism>
<dbReference type="GO" id="GO:0006518">
    <property type="term" value="P:peptide metabolic process"/>
    <property type="evidence" value="ECO:0007669"/>
    <property type="project" value="TreeGrafter"/>
</dbReference>
<gene>
    <name evidence="9" type="ORF">SAMN00017405_2094</name>
</gene>
<name>A0A1W1VHB3_DESTI</name>
<sequence length="587" mass="67793">MNDKYTWDLTAMYKDLQAFEEDKKIIGKLSTNLTQKKGTLTTSANNLLEALQMKDELSIKLMKVYVYAKMSFDQNMANAKSKQLFEVAHNLHSKVQNQLSFLEPELLVLDETTYAKYVENTPELSIYNHMFEKLFKMKEHVLSKEQEEILSHMNSIGSSFEKIYDDLTVNDIKYPIVKDSTGEEIIANNNNYYKALISPDRTLRENFFKSILGTYGTYINSFTSSYYGAVKHDVSLAEIKNYKSSRHMALSQNFIPEEVYDNLIKTVTANVAPLQEYIEYRRSKLGLDEVHFYDLFVPIVNDIDKTYTFEEARDLVLKATSILGEDYTDILKRAFDERWIDVYPNKNKVSGAYAISAYGYHPYSLLNFNGTLNDVFTLAHELGHVMHSYYSEKNQPFVNSDYTIFTAEVASTVNEQLLHHYLLNNTTNNNEKALLLSMHLDNIRSTLYRQTLFADFENQAHKMVDNGDPLLPNTLCDLHESLYQKYHGKKFSIDSELKYEWARIPHFYRSFYVFQYSTGISAAISIAKKLLNEKEAAVKNYRDFLTKGGSDYSLKLLKTAGVDMTSKEPILAAIKDFQETLKSLQEI</sequence>
<evidence type="ECO:0000313" key="9">
    <source>
        <dbReference type="EMBL" id="SMB92748.1"/>
    </source>
</evidence>
<dbReference type="AlphaFoldDB" id="A0A1W1VHB3"/>
<evidence type="ECO:0000313" key="10">
    <source>
        <dbReference type="Proteomes" id="UP000192731"/>
    </source>
</evidence>
<dbReference type="CDD" id="cd09608">
    <property type="entry name" value="M3B_PepF"/>
    <property type="match status" value="1"/>
</dbReference>
<protein>
    <recommendedName>
        <fullName evidence="6">Oligopeptidase F</fullName>
        <ecNumber evidence="6">3.4.24.-</ecNumber>
    </recommendedName>
</protein>
<reference evidence="9 10" key="1">
    <citation type="submission" date="2017-04" db="EMBL/GenBank/DDBJ databases">
        <authorList>
            <person name="Afonso C.L."/>
            <person name="Miller P.J."/>
            <person name="Scott M.A."/>
            <person name="Spackman E."/>
            <person name="Goraichik I."/>
            <person name="Dimitrov K.M."/>
            <person name="Suarez D.L."/>
            <person name="Swayne D.E."/>
        </authorList>
    </citation>
    <scope>NUCLEOTIDE SEQUENCE [LARGE SCALE GENOMIC DNA]</scope>
    <source>
        <strain evidence="9 10">DSM 11270</strain>
    </source>
</reference>
<evidence type="ECO:0000256" key="2">
    <source>
        <dbReference type="ARBA" id="ARBA00022723"/>
    </source>
</evidence>
<dbReference type="RefSeq" id="WP_084053705.1">
    <property type="nucleotide sequence ID" value="NZ_FWWT01000021.1"/>
</dbReference>
<dbReference type="GO" id="GO:0006508">
    <property type="term" value="P:proteolysis"/>
    <property type="evidence" value="ECO:0007669"/>
    <property type="project" value="UniProtKB-KW"/>
</dbReference>
<dbReference type="Pfam" id="PF08439">
    <property type="entry name" value="Peptidase_M3_N"/>
    <property type="match status" value="1"/>
</dbReference>
<dbReference type="GO" id="GO:0046872">
    <property type="term" value="F:metal ion binding"/>
    <property type="evidence" value="ECO:0007669"/>
    <property type="project" value="UniProtKB-UniRule"/>
</dbReference>
<evidence type="ECO:0000256" key="5">
    <source>
        <dbReference type="ARBA" id="ARBA00023049"/>
    </source>
</evidence>
<evidence type="ECO:0000256" key="4">
    <source>
        <dbReference type="ARBA" id="ARBA00022833"/>
    </source>
</evidence>
<feature type="domain" description="Oligopeptidase F N-terminal" evidence="8">
    <location>
        <begin position="105"/>
        <end position="174"/>
    </location>
</feature>
<dbReference type="InterPro" id="IPR013647">
    <property type="entry name" value="OligopepF_N_dom"/>
</dbReference>
<evidence type="ECO:0000256" key="3">
    <source>
        <dbReference type="ARBA" id="ARBA00022801"/>
    </source>
</evidence>
<dbReference type="InterPro" id="IPR045090">
    <property type="entry name" value="Pept_M3A_M3B"/>
</dbReference>
<accession>A0A1W1VHB3</accession>
<keyword evidence="1 6" id="KW-0645">Protease</keyword>
<keyword evidence="10" id="KW-1185">Reference proteome</keyword>
<dbReference type="Gene3D" id="1.10.287.830">
    <property type="entry name" value="putative peptidase helix hairpin domain like"/>
    <property type="match status" value="1"/>
</dbReference>
<dbReference type="InterPro" id="IPR001567">
    <property type="entry name" value="Pept_M3A_M3B_dom"/>
</dbReference>
<keyword evidence="3 6" id="KW-0378">Hydrolase</keyword>
<dbReference type="InterPro" id="IPR004438">
    <property type="entry name" value="Peptidase_M3B"/>
</dbReference>
<comment type="function">
    <text evidence="6">Has oligopeptidase activity and degrades a variety of small bioactive peptides.</text>
</comment>
<dbReference type="PANTHER" id="PTHR11804:SF84">
    <property type="entry name" value="SACCHAROLYSIN"/>
    <property type="match status" value="1"/>
</dbReference>
<dbReference type="SUPFAM" id="SSF55486">
    <property type="entry name" value="Metalloproteases ('zincins'), catalytic domain"/>
    <property type="match status" value="1"/>
</dbReference>
<evidence type="ECO:0000256" key="6">
    <source>
        <dbReference type="RuleBase" id="RU368091"/>
    </source>
</evidence>